<reference evidence="2" key="1">
    <citation type="submission" date="2019-08" db="EMBL/GenBank/DDBJ databases">
        <authorList>
            <person name="Kucharzyk K."/>
            <person name="Murdoch R.W."/>
            <person name="Higgins S."/>
            <person name="Loffler F."/>
        </authorList>
    </citation>
    <scope>NUCLEOTIDE SEQUENCE</scope>
</reference>
<comment type="caution">
    <text evidence="2">The sequence shown here is derived from an EMBL/GenBank/DDBJ whole genome shotgun (WGS) entry which is preliminary data.</text>
</comment>
<dbReference type="AlphaFoldDB" id="A0A645FQ12"/>
<feature type="transmembrane region" description="Helical" evidence="1">
    <location>
        <begin position="20"/>
        <end position="38"/>
    </location>
</feature>
<evidence type="ECO:0000313" key="2">
    <source>
        <dbReference type="EMBL" id="MPN15682.1"/>
    </source>
</evidence>
<keyword evidence="1" id="KW-0472">Membrane</keyword>
<sequence>MPNVDSLRTLLTFAAFENEIISFIISSLLPMTILRYFLPNLVIEPEASNEPTRVPLQRNSTKSFSLLVFSKVILSFTVFTKITGISGISLKNLIHAKSSAHERNSAITKSTFFTEKISIALERSSLSYTIPGFTKSMVPSKLPSIAFTTDLFLSS</sequence>
<gene>
    <name evidence="2" type="ORF">SDC9_163016</name>
</gene>
<protein>
    <submittedName>
        <fullName evidence="2">Uncharacterized protein</fullName>
    </submittedName>
</protein>
<evidence type="ECO:0000256" key="1">
    <source>
        <dbReference type="SAM" id="Phobius"/>
    </source>
</evidence>
<proteinExistence type="predicted"/>
<keyword evidence="1" id="KW-0812">Transmembrane</keyword>
<accession>A0A645FQ12</accession>
<dbReference type="EMBL" id="VSSQ01062519">
    <property type="protein sequence ID" value="MPN15682.1"/>
    <property type="molecule type" value="Genomic_DNA"/>
</dbReference>
<keyword evidence="1" id="KW-1133">Transmembrane helix</keyword>
<name>A0A645FQ12_9ZZZZ</name>
<organism evidence="2">
    <name type="scientific">bioreactor metagenome</name>
    <dbReference type="NCBI Taxonomy" id="1076179"/>
    <lineage>
        <taxon>unclassified sequences</taxon>
        <taxon>metagenomes</taxon>
        <taxon>ecological metagenomes</taxon>
    </lineage>
</organism>